<dbReference type="EMBL" id="JAXQNO010000021">
    <property type="protein sequence ID" value="KAK4768860.1"/>
    <property type="molecule type" value="Genomic_DNA"/>
</dbReference>
<evidence type="ECO:0000313" key="6">
    <source>
        <dbReference type="Proteomes" id="UP001346149"/>
    </source>
</evidence>
<protein>
    <recommendedName>
        <fullName evidence="4">Clp R domain-containing protein</fullName>
    </recommendedName>
</protein>
<dbReference type="PANTHER" id="PTHR43572:SF7">
    <property type="entry name" value="CLP R DOMAIN-CONTAINING PROTEIN"/>
    <property type="match status" value="1"/>
</dbReference>
<dbReference type="InterPro" id="IPR051650">
    <property type="entry name" value="SL_signaling_regulator"/>
</dbReference>
<comment type="caution">
    <text evidence="5">The sequence shown here is derived from an EMBL/GenBank/DDBJ whole genome shotgun (WGS) entry which is preliminary data.</text>
</comment>
<dbReference type="InterPro" id="IPR004176">
    <property type="entry name" value="Clp_R_N"/>
</dbReference>
<accession>A0AAN7QLN2</accession>
<evidence type="ECO:0000259" key="4">
    <source>
        <dbReference type="PROSITE" id="PS51903"/>
    </source>
</evidence>
<name>A0AAN7QLN2_TRANT</name>
<dbReference type="InterPro" id="IPR027417">
    <property type="entry name" value="P-loop_NTPase"/>
</dbReference>
<evidence type="ECO:0000256" key="1">
    <source>
        <dbReference type="ARBA" id="ARBA00008675"/>
    </source>
</evidence>
<proteinExistence type="inferred from homology"/>
<dbReference type="PROSITE" id="PS51903">
    <property type="entry name" value="CLP_R"/>
    <property type="match status" value="1"/>
</dbReference>
<dbReference type="PANTHER" id="PTHR43572">
    <property type="entry name" value="CHAPERONE PROTEIN CLPD, CHLOROPLASTIC"/>
    <property type="match status" value="1"/>
</dbReference>
<dbReference type="InterPro" id="IPR058680">
    <property type="entry name" value="NBD_SMAX1-like"/>
</dbReference>
<dbReference type="Gene3D" id="3.40.50.300">
    <property type="entry name" value="P-loop containing nucleotide triphosphate hydrolases"/>
    <property type="match status" value="1"/>
</dbReference>
<sequence length="756" mass="84461">MRASICSIQQALTVDALAVVKQAVGLARRRGHAQVTPLHVASSMLTASRSLLMRACLHSHSHPLQCKALELCFNVALNRLPTTTPSPLLGPLHHSIQPSLSNALLAAFKRAQTNQRRGSIENQQQPILALKIEIEQLVISILDDPSVSRVMKEAGFSSTHVKTRVEQSVSVENSIKNQPPNKQTATVTPTKPLSVHLTPLSNEDVQAVLDAIVSKKRNIVLVGEGLTRPDVVVRGVVNAFERGLVPPELRSAQLISLPIFSLRNSSREEVDQKLSELRSLVKSCMERGIGIVFYLGDLQELSESWPSYREQRKSYHDNYCASLEILIMELKKLGCGYGESVKRIWLMATATFRTYMKCKSGCPSLEAIWDLHPLTVPAGSLNLSLKLNSEVKDSNMGTSVGSRLPKWLQQFRNQKSIDSSHYHKDECTVSVKSLDEKWSSFCNRSSLQDNTFHGKRLKFYSTPSSPTTSFSSSEGNSSFLHSQLSWPTMIEFKQLLKPELLSNPNSSPNSASSSEIAEYMNDNHQSFKEYNQENIRVLSDALLAKAPWQREVISEVVETVLHCRSGRGNKKLEGSTREMHKREDTWMLFLGADNNAKENTGRELAKMVFGSRGNFISIGLRRKRPRDELDGLSHIQRLREAVNENPHRVFFLEGLDRFDYSSKLSIKWAAEGGKISMSGVEIVSLQDAIVIMSCESLGPAPGRNKFKSEQPQEGVRDCVSLDLNMAIDDEDEGIDQMIMDCMDGRVLFELVDQVYP</sequence>
<reference evidence="5 6" key="1">
    <citation type="journal article" date="2023" name="Hortic Res">
        <title>Pangenome of water caltrop reveals structural variations and asymmetric subgenome divergence after allopolyploidization.</title>
        <authorList>
            <person name="Zhang X."/>
            <person name="Chen Y."/>
            <person name="Wang L."/>
            <person name="Yuan Y."/>
            <person name="Fang M."/>
            <person name="Shi L."/>
            <person name="Lu R."/>
            <person name="Comes H.P."/>
            <person name="Ma Y."/>
            <person name="Chen Y."/>
            <person name="Huang G."/>
            <person name="Zhou Y."/>
            <person name="Zheng Z."/>
            <person name="Qiu Y."/>
        </authorList>
    </citation>
    <scope>NUCLEOTIDE SEQUENCE [LARGE SCALE GENOMIC DNA]</scope>
    <source>
        <strain evidence="5">F231</strain>
    </source>
</reference>
<feature type="domain" description="Clp R" evidence="4">
    <location>
        <begin position="8"/>
        <end position="172"/>
    </location>
</feature>
<dbReference type="SUPFAM" id="SSF81923">
    <property type="entry name" value="Double Clp-N motif"/>
    <property type="match status" value="1"/>
</dbReference>
<comment type="similarity">
    <text evidence="1">Belongs to the ClpA/ClpB family.</text>
</comment>
<keyword evidence="2 3" id="KW-0677">Repeat</keyword>
<evidence type="ECO:0000256" key="3">
    <source>
        <dbReference type="PROSITE-ProRule" id="PRU01251"/>
    </source>
</evidence>
<dbReference type="Gene3D" id="1.10.1780.10">
    <property type="entry name" value="Clp, N-terminal domain"/>
    <property type="match status" value="1"/>
</dbReference>
<gene>
    <name evidence="5" type="ORF">SAY86_027010</name>
</gene>
<evidence type="ECO:0000256" key="2">
    <source>
        <dbReference type="ARBA" id="ARBA00022737"/>
    </source>
</evidence>
<dbReference type="Pfam" id="PF23569">
    <property type="entry name" value="NBD_SMAX1"/>
    <property type="match status" value="1"/>
</dbReference>
<keyword evidence="6" id="KW-1185">Reference proteome</keyword>
<organism evidence="5 6">
    <name type="scientific">Trapa natans</name>
    <name type="common">Water chestnut</name>
    <dbReference type="NCBI Taxonomy" id="22666"/>
    <lineage>
        <taxon>Eukaryota</taxon>
        <taxon>Viridiplantae</taxon>
        <taxon>Streptophyta</taxon>
        <taxon>Embryophyta</taxon>
        <taxon>Tracheophyta</taxon>
        <taxon>Spermatophyta</taxon>
        <taxon>Magnoliopsida</taxon>
        <taxon>eudicotyledons</taxon>
        <taxon>Gunneridae</taxon>
        <taxon>Pentapetalae</taxon>
        <taxon>rosids</taxon>
        <taxon>malvids</taxon>
        <taxon>Myrtales</taxon>
        <taxon>Lythraceae</taxon>
        <taxon>Trapa</taxon>
    </lineage>
</organism>
<dbReference type="InterPro" id="IPR036628">
    <property type="entry name" value="Clp_N_dom_sf"/>
</dbReference>
<dbReference type="AlphaFoldDB" id="A0AAN7QLN2"/>
<dbReference type="Proteomes" id="UP001346149">
    <property type="component" value="Unassembled WGS sequence"/>
</dbReference>
<evidence type="ECO:0000313" key="5">
    <source>
        <dbReference type="EMBL" id="KAK4768860.1"/>
    </source>
</evidence>